<evidence type="ECO:0000256" key="4">
    <source>
        <dbReference type="ARBA" id="ARBA00022519"/>
    </source>
</evidence>
<evidence type="ECO:0000256" key="7">
    <source>
        <dbReference type="ARBA" id="ARBA00022989"/>
    </source>
</evidence>
<evidence type="ECO:0000256" key="10">
    <source>
        <dbReference type="SAM" id="Phobius"/>
    </source>
</evidence>
<evidence type="ECO:0000313" key="11">
    <source>
        <dbReference type="EMBL" id="OIR04647.1"/>
    </source>
</evidence>
<feature type="transmembrane region" description="Helical" evidence="10">
    <location>
        <begin position="15"/>
        <end position="37"/>
    </location>
</feature>
<accession>A0A1J5S8K0</accession>
<dbReference type="GO" id="GO:0017004">
    <property type="term" value="P:cytochrome complex assembly"/>
    <property type="evidence" value="ECO:0007669"/>
    <property type="project" value="UniProtKB-KW"/>
</dbReference>
<gene>
    <name evidence="11" type="ORF">GALL_133170</name>
</gene>
<keyword evidence="4" id="KW-0997">Cell inner membrane</keyword>
<dbReference type="GO" id="GO:0005886">
    <property type="term" value="C:plasma membrane"/>
    <property type="evidence" value="ECO:0007669"/>
    <property type="project" value="UniProtKB-SubCell"/>
</dbReference>
<evidence type="ECO:0000256" key="6">
    <source>
        <dbReference type="ARBA" id="ARBA00022748"/>
    </source>
</evidence>
<dbReference type="InterPro" id="IPR007078">
    <property type="entry name" value="Haem_export_protD_CcmD"/>
</dbReference>
<keyword evidence="8 10" id="KW-0472">Membrane</keyword>
<organism evidence="11">
    <name type="scientific">mine drainage metagenome</name>
    <dbReference type="NCBI Taxonomy" id="410659"/>
    <lineage>
        <taxon>unclassified sequences</taxon>
        <taxon>metagenomes</taxon>
        <taxon>ecological metagenomes</taxon>
    </lineage>
</organism>
<evidence type="ECO:0000256" key="8">
    <source>
        <dbReference type="ARBA" id="ARBA00023136"/>
    </source>
</evidence>
<keyword evidence="6" id="KW-0201">Cytochrome c-type biogenesis</keyword>
<evidence type="ECO:0000256" key="5">
    <source>
        <dbReference type="ARBA" id="ARBA00022692"/>
    </source>
</evidence>
<dbReference type="NCBIfam" id="TIGR03141">
    <property type="entry name" value="cytochro_ccmD"/>
    <property type="match status" value="1"/>
</dbReference>
<keyword evidence="2" id="KW-0813">Transport</keyword>
<evidence type="ECO:0000256" key="1">
    <source>
        <dbReference type="ARBA" id="ARBA00004377"/>
    </source>
</evidence>
<proteinExistence type="predicted"/>
<evidence type="ECO:0000256" key="2">
    <source>
        <dbReference type="ARBA" id="ARBA00022448"/>
    </source>
</evidence>
<keyword evidence="3" id="KW-1003">Cell membrane</keyword>
<evidence type="ECO:0000256" key="3">
    <source>
        <dbReference type="ARBA" id="ARBA00022475"/>
    </source>
</evidence>
<dbReference type="Pfam" id="PF04995">
    <property type="entry name" value="CcmD"/>
    <property type="match status" value="1"/>
</dbReference>
<dbReference type="GO" id="GO:0015886">
    <property type="term" value="P:heme transport"/>
    <property type="evidence" value="ECO:0007669"/>
    <property type="project" value="InterPro"/>
</dbReference>
<comment type="subcellular location">
    <subcellularLocation>
        <location evidence="1">Cell inner membrane</location>
        <topology evidence="1">Single-pass membrane protein</topology>
    </subcellularLocation>
</comment>
<dbReference type="EMBL" id="MLJW01000056">
    <property type="protein sequence ID" value="OIR04647.1"/>
    <property type="molecule type" value="Genomic_DNA"/>
</dbReference>
<protein>
    <recommendedName>
        <fullName evidence="9">Cytochrome c-type biogenesis protein CcmD</fullName>
    </recommendedName>
</protein>
<dbReference type="InterPro" id="IPR052075">
    <property type="entry name" value="Heme_exporter_D"/>
</dbReference>
<reference evidence="11" key="1">
    <citation type="submission" date="2016-10" db="EMBL/GenBank/DDBJ databases">
        <title>Sequence of Gallionella enrichment culture.</title>
        <authorList>
            <person name="Poehlein A."/>
            <person name="Muehling M."/>
            <person name="Daniel R."/>
        </authorList>
    </citation>
    <scope>NUCLEOTIDE SEQUENCE</scope>
</reference>
<dbReference type="PANTHER" id="PTHR37531">
    <property type="entry name" value="HEME EXPORTER PROTEIN D"/>
    <property type="match status" value="1"/>
</dbReference>
<evidence type="ECO:0000256" key="9">
    <source>
        <dbReference type="ARBA" id="ARBA00032938"/>
    </source>
</evidence>
<dbReference type="GO" id="GO:1903607">
    <property type="term" value="P:cytochrome c biosynthetic process"/>
    <property type="evidence" value="ECO:0007669"/>
    <property type="project" value="TreeGrafter"/>
</dbReference>
<name>A0A1J5S8K0_9ZZZZ</name>
<keyword evidence="7 10" id="KW-1133">Transmembrane helix</keyword>
<comment type="caution">
    <text evidence="11">The sequence shown here is derived from an EMBL/GenBank/DDBJ whole genome shotgun (WGS) entry which is preliminary data.</text>
</comment>
<dbReference type="PANTHER" id="PTHR37531:SF1">
    <property type="entry name" value="HEME EXPORTER PROTEIN D"/>
    <property type="match status" value="1"/>
</dbReference>
<keyword evidence="5 10" id="KW-0812">Transmembrane</keyword>
<dbReference type="AlphaFoldDB" id="A0A1J5S8K0"/>
<sequence length="54" mass="6243">MQWASWSAFFHMGGYAFYVWFSFGLTALCVVWEVLALRKRSAQALRLAKLLAQD</sequence>